<dbReference type="Gene3D" id="1.10.510.10">
    <property type="entry name" value="Transferase(Phosphotransferase) domain 1"/>
    <property type="match status" value="1"/>
</dbReference>
<dbReference type="PANTHER" id="PTHR44329:SF288">
    <property type="entry name" value="MITOGEN-ACTIVATED PROTEIN KINASE KINASE KINASE 20"/>
    <property type="match status" value="1"/>
</dbReference>
<feature type="domain" description="Protein kinase" evidence="6">
    <location>
        <begin position="207"/>
        <end position="481"/>
    </location>
</feature>
<dbReference type="InterPro" id="IPR001245">
    <property type="entry name" value="Ser-Thr/Tyr_kinase_cat_dom"/>
</dbReference>
<proteinExistence type="predicted"/>
<keyword evidence="2" id="KW-0547">Nucleotide-binding</keyword>
<evidence type="ECO:0000256" key="1">
    <source>
        <dbReference type="ARBA" id="ARBA00022679"/>
    </source>
</evidence>
<evidence type="ECO:0000313" key="8">
    <source>
        <dbReference type="Proteomes" id="UP001497453"/>
    </source>
</evidence>
<gene>
    <name evidence="7" type="ORF">GFSPODELE1_LOCUS80</name>
</gene>
<evidence type="ECO:0000259" key="6">
    <source>
        <dbReference type="PROSITE" id="PS50011"/>
    </source>
</evidence>
<dbReference type="InterPro" id="IPR051681">
    <property type="entry name" value="Ser/Thr_Kinases-Pseudokinases"/>
</dbReference>
<dbReference type="PANTHER" id="PTHR44329">
    <property type="entry name" value="SERINE/THREONINE-PROTEIN KINASE TNNI3K-RELATED"/>
    <property type="match status" value="1"/>
</dbReference>
<sequence length="489" mass="54632">MSFLIRLKQDLDVAGKFPLSSHYMYRIFGLGGERILSALVGLYKDCGHDLSDTLQTICNTFHDNPTYINYVMEHLKAGDSFEFTDDFASTHCLRITSNGNTTYRAAFGLINLSGAKSYKLDYKILSLLRVALIQRDRQDAVVTLRGGDAHRALVLMLKLLDEDNYWMKEMPTSGEDSRRVLRRLMTKLAQQSGVLPASLFLHNVGCRSRNNPVFNGGFADIYKGTHKGRCVAIKRLRSWIEVKDVVRQKTTQDFKQECLIWRFLSHPNIVPLLGVNETLFSEGPCMVSPWSACGNLKKHMGDLQDNGTPASASQMNRWILQIAGGLAYLHTQGIVHGDLCPNNVLVNENGIAQVADFGLAVYSDGGSDNFGVTHSKTTSRRHAPEILNSAASGLQALNRLTFAVDVYAFACVCVEVYTSKEPLRKPTDGQVSDMTCNQQRPEQPSTPQGVKMDDAVWKIVNTCWAHLPEDRPTMVDVHKRLSLLESSWR</sequence>
<evidence type="ECO:0000256" key="3">
    <source>
        <dbReference type="ARBA" id="ARBA00022777"/>
    </source>
</evidence>
<evidence type="ECO:0000256" key="4">
    <source>
        <dbReference type="ARBA" id="ARBA00022840"/>
    </source>
</evidence>
<dbReference type="SUPFAM" id="SSF56112">
    <property type="entry name" value="Protein kinase-like (PK-like)"/>
    <property type="match status" value="1"/>
</dbReference>
<evidence type="ECO:0000313" key="7">
    <source>
        <dbReference type="EMBL" id="CAL1693949.1"/>
    </source>
</evidence>
<organism evidence="7 8">
    <name type="scientific">Somion occarium</name>
    <dbReference type="NCBI Taxonomy" id="3059160"/>
    <lineage>
        <taxon>Eukaryota</taxon>
        <taxon>Fungi</taxon>
        <taxon>Dikarya</taxon>
        <taxon>Basidiomycota</taxon>
        <taxon>Agaricomycotina</taxon>
        <taxon>Agaricomycetes</taxon>
        <taxon>Polyporales</taxon>
        <taxon>Cerrenaceae</taxon>
        <taxon>Somion</taxon>
    </lineage>
</organism>
<dbReference type="PROSITE" id="PS50011">
    <property type="entry name" value="PROTEIN_KINASE_DOM"/>
    <property type="match status" value="1"/>
</dbReference>
<feature type="compositionally biased region" description="Polar residues" evidence="5">
    <location>
        <begin position="429"/>
        <end position="448"/>
    </location>
</feature>
<reference evidence="8" key="1">
    <citation type="submission" date="2024-04" db="EMBL/GenBank/DDBJ databases">
        <authorList>
            <person name="Shaw F."/>
            <person name="Minotto A."/>
        </authorList>
    </citation>
    <scope>NUCLEOTIDE SEQUENCE [LARGE SCALE GENOMIC DNA]</scope>
</reference>
<accession>A0ABP1CGZ0</accession>
<evidence type="ECO:0000256" key="5">
    <source>
        <dbReference type="SAM" id="MobiDB-lite"/>
    </source>
</evidence>
<protein>
    <recommendedName>
        <fullName evidence="6">Protein kinase domain-containing protein</fullName>
    </recommendedName>
</protein>
<dbReference type="EMBL" id="OZ037944">
    <property type="protein sequence ID" value="CAL1693949.1"/>
    <property type="molecule type" value="Genomic_DNA"/>
</dbReference>
<dbReference type="Proteomes" id="UP001497453">
    <property type="component" value="Chromosome 1"/>
</dbReference>
<dbReference type="PROSITE" id="PS00109">
    <property type="entry name" value="PROTEIN_KINASE_TYR"/>
    <property type="match status" value="1"/>
</dbReference>
<feature type="region of interest" description="Disordered" evidence="5">
    <location>
        <begin position="424"/>
        <end position="451"/>
    </location>
</feature>
<keyword evidence="3" id="KW-0418">Kinase</keyword>
<keyword evidence="1" id="KW-0808">Transferase</keyword>
<name>A0ABP1CGZ0_9APHY</name>
<evidence type="ECO:0000256" key="2">
    <source>
        <dbReference type="ARBA" id="ARBA00022741"/>
    </source>
</evidence>
<keyword evidence="8" id="KW-1185">Reference proteome</keyword>
<dbReference type="InterPro" id="IPR011009">
    <property type="entry name" value="Kinase-like_dom_sf"/>
</dbReference>
<dbReference type="InterPro" id="IPR008266">
    <property type="entry name" value="Tyr_kinase_AS"/>
</dbReference>
<keyword evidence="4" id="KW-0067">ATP-binding</keyword>
<dbReference type="Pfam" id="PF07714">
    <property type="entry name" value="PK_Tyr_Ser-Thr"/>
    <property type="match status" value="1"/>
</dbReference>
<dbReference type="InterPro" id="IPR000719">
    <property type="entry name" value="Prot_kinase_dom"/>
</dbReference>